<dbReference type="SMART" id="SM00835">
    <property type="entry name" value="Cupin_1"/>
    <property type="match status" value="2"/>
</dbReference>
<evidence type="ECO:0000256" key="1">
    <source>
        <dbReference type="ARBA" id="ARBA00007178"/>
    </source>
</evidence>
<dbReference type="SUPFAM" id="SSF51182">
    <property type="entry name" value="RmlC-like cupins"/>
    <property type="match status" value="1"/>
</dbReference>
<dbReference type="STRING" id="29655.A0A0K9PI91"/>
<dbReference type="FunFam" id="2.60.120.10:FF:000073">
    <property type="entry name" value="Glycinin G1"/>
    <property type="match status" value="1"/>
</dbReference>
<sequence length="468" mass="52175">MLPLRSTPPQQSIIVQYNTIMARRSVFFSLTLCFALLLPISLATQTSQQQHHQTACQLNNLQSLKPSDRVQSEAGLSEFWDVDENQLDCAGVAPARHTIQPKGLLLPSYSNSPRLIYIIQGSGVGGVVIPGCPETFQAGTRREGDEHQRLHSIHQGDIFAIPDGLSIWAYNDGDQPLIAVSILDISNDANQLDRTPRRFFLAGSQSEGHHHRRGSSDSYKNIFNGFDTELLVEALGVSMETVKKIQNVNDKRGFIVKVDSLEMIHPRMEQERRRGSVDGNSENGMEDLFCKLQVVRNIDNPSLVDIYSRDGGHLTNLNGVKLSALQYIRLSAEKGYLRRGSMLAPHYNINSHSIVYAVRGSARMQIVDHTGRSVFDGRIKEGEIIVVPQNYAVVKQADEENEFEWIAFKTSQNAMTTSLAGKTSILRGLPEDVLVNSYGISREEARTLKHGRELETSILRPISLSARM</sequence>
<keyword evidence="4" id="KW-0708">Seed storage protein</keyword>
<dbReference type="InterPro" id="IPR006044">
    <property type="entry name" value="11S_seedstore_pln"/>
</dbReference>
<accession>A0A0K9PI91</accession>
<evidence type="ECO:0000313" key="8">
    <source>
        <dbReference type="Proteomes" id="UP000036987"/>
    </source>
</evidence>
<comment type="subunit">
    <text evidence="2">Hexamer; each subunit is composed of an acidic and a basic chain derived from a single precursor and linked by a disulfide bond.</text>
</comment>
<gene>
    <name evidence="7" type="ORF">ZOSMA_231G00140</name>
</gene>
<evidence type="ECO:0000256" key="2">
    <source>
        <dbReference type="ARBA" id="ARBA00011818"/>
    </source>
</evidence>
<dbReference type="Pfam" id="PF00190">
    <property type="entry name" value="Cupin_1"/>
    <property type="match status" value="2"/>
</dbReference>
<name>A0A0K9PI91_ZOSMR</name>
<dbReference type="Gene3D" id="2.60.120.10">
    <property type="entry name" value="Jelly Rolls"/>
    <property type="match status" value="2"/>
</dbReference>
<dbReference type="PANTHER" id="PTHR31189">
    <property type="entry name" value="OS03G0336100 PROTEIN-RELATED"/>
    <property type="match status" value="1"/>
</dbReference>
<keyword evidence="5" id="KW-1015">Disulfide bond</keyword>
<keyword evidence="3" id="KW-0758">Storage protein</keyword>
<dbReference type="GO" id="GO:0045735">
    <property type="term" value="F:nutrient reservoir activity"/>
    <property type="evidence" value="ECO:0007669"/>
    <property type="project" value="UniProtKB-KW"/>
</dbReference>
<reference evidence="8" key="1">
    <citation type="journal article" date="2016" name="Nature">
        <title>The genome of the seagrass Zostera marina reveals angiosperm adaptation to the sea.</title>
        <authorList>
            <person name="Olsen J.L."/>
            <person name="Rouze P."/>
            <person name="Verhelst B."/>
            <person name="Lin Y.-C."/>
            <person name="Bayer T."/>
            <person name="Collen J."/>
            <person name="Dattolo E."/>
            <person name="De Paoli E."/>
            <person name="Dittami S."/>
            <person name="Maumus F."/>
            <person name="Michel G."/>
            <person name="Kersting A."/>
            <person name="Lauritano C."/>
            <person name="Lohaus R."/>
            <person name="Toepel M."/>
            <person name="Tonon T."/>
            <person name="Vanneste K."/>
            <person name="Amirebrahimi M."/>
            <person name="Brakel J."/>
            <person name="Bostroem C."/>
            <person name="Chovatia M."/>
            <person name="Grimwood J."/>
            <person name="Jenkins J.W."/>
            <person name="Jueterbock A."/>
            <person name="Mraz A."/>
            <person name="Stam W.T."/>
            <person name="Tice H."/>
            <person name="Bornberg-Bauer E."/>
            <person name="Green P.J."/>
            <person name="Pearson G.A."/>
            <person name="Procaccini G."/>
            <person name="Duarte C.M."/>
            <person name="Schmutz J."/>
            <person name="Reusch T.B.H."/>
            <person name="Van de Peer Y."/>
        </authorList>
    </citation>
    <scope>NUCLEOTIDE SEQUENCE [LARGE SCALE GENOMIC DNA]</scope>
    <source>
        <strain evidence="8">cv. Finnish</strain>
    </source>
</reference>
<comment type="similarity">
    <text evidence="1">Belongs to the 11S seed storage protein (globulins) family.</text>
</comment>
<evidence type="ECO:0000256" key="5">
    <source>
        <dbReference type="ARBA" id="ARBA00023157"/>
    </source>
</evidence>
<evidence type="ECO:0000256" key="4">
    <source>
        <dbReference type="ARBA" id="ARBA00023129"/>
    </source>
</evidence>
<dbReference type="Proteomes" id="UP000036987">
    <property type="component" value="Unassembled WGS sequence"/>
</dbReference>
<dbReference type="CDD" id="cd02242">
    <property type="entry name" value="cupin_11S_legumin_N"/>
    <property type="match status" value="1"/>
</dbReference>
<dbReference type="InterPro" id="IPR014710">
    <property type="entry name" value="RmlC-like_jellyroll"/>
</dbReference>
<evidence type="ECO:0000259" key="6">
    <source>
        <dbReference type="SMART" id="SM00835"/>
    </source>
</evidence>
<feature type="domain" description="Cupin type-1" evidence="6">
    <location>
        <begin position="296"/>
        <end position="446"/>
    </location>
</feature>
<keyword evidence="8" id="KW-1185">Reference proteome</keyword>
<dbReference type="AlphaFoldDB" id="A0A0K9PI91"/>
<dbReference type="InterPro" id="IPR011051">
    <property type="entry name" value="RmlC_Cupin_sf"/>
</dbReference>
<dbReference type="OMA" id="MHQKLEN"/>
<organism evidence="7 8">
    <name type="scientific">Zostera marina</name>
    <name type="common">Eelgrass</name>
    <dbReference type="NCBI Taxonomy" id="29655"/>
    <lineage>
        <taxon>Eukaryota</taxon>
        <taxon>Viridiplantae</taxon>
        <taxon>Streptophyta</taxon>
        <taxon>Embryophyta</taxon>
        <taxon>Tracheophyta</taxon>
        <taxon>Spermatophyta</taxon>
        <taxon>Magnoliopsida</taxon>
        <taxon>Liliopsida</taxon>
        <taxon>Zosteraceae</taxon>
        <taxon>Zostera</taxon>
    </lineage>
</organism>
<protein>
    <submittedName>
        <fullName evidence="7">11S seed storage globulin B</fullName>
    </submittedName>
</protein>
<dbReference type="InterPro" id="IPR050253">
    <property type="entry name" value="Seed_Storage-Functional"/>
</dbReference>
<evidence type="ECO:0000313" key="7">
    <source>
        <dbReference type="EMBL" id="KMZ68669.1"/>
    </source>
</evidence>
<dbReference type="EMBL" id="LFYR01000817">
    <property type="protein sequence ID" value="KMZ68669.1"/>
    <property type="molecule type" value="Genomic_DNA"/>
</dbReference>
<dbReference type="PRINTS" id="PR00439">
    <property type="entry name" value="11SGLOBULIN"/>
</dbReference>
<evidence type="ECO:0000256" key="3">
    <source>
        <dbReference type="ARBA" id="ARBA00022761"/>
    </source>
</evidence>
<dbReference type="OrthoDB" id="2016041at2759"/>
<proteinExistence type="inferred from homology"/>
<feature type="domain" description="Cupin type-1" evidence="6">
    <location>
        <begin position="59"/>
        <end position="243"/>
    </location>
</feature>
<dbReference type="InterPro" id="IPR006045">
    <property type="entry name" value="Cupin_1"/>
</dbReference>
<dbReference type="PANTHER" id="PTHR31189:SF80">
    <property type="entry name" value="OS02G0456100 PROTEIN"/>
    <property type="match status" value="1"/>
</dbReference>
<dbReference type="CDD" id="cd02243">
    <property type="entry name" value="cupin_11S_legumin_C"/>
    <property type="match status" value="1"/>
</dbReference>
<comment type="caution">
    <text evidence="7">The sequence shown here is derived from an EMBL/GenBank/DDBJ whole genome shotgun (WGS) entry which is preliminary data.</text>
</comment>